<proteinExistence type="predicted"/>
<keyword evidence="3" id="KW-1185">Reference proteome</keyword>
<dbReference type="Proteomes" id="UP000199433">
    <property type="component" value="Unassembled WGS sequence"/>
</dbReference>
<dbReference type="RefSeq" id="WP_091268657.1">
    <property type="nucleotide sequence ID" value="NZ_FNFK01000067.1"/>
</dbReference>
<evidence type="ECO:0000313" key="3">
    <source>
        <dbReference type="Proteomes" id="UP000199433"/>
    </source>
</evidence>
<keyword evidence="1" id="KW-0812">Transmembrane</keyword>
<evidence type="ECO:0000256" key="1">
    <source>
        <dbReference type="SAM" id="Phobius"/>
    </source>
</evidence>
<keyword evidence="1" id="KW-1133">Transmembrane helix</keyword>
<accession>A0A1G9ETZ9</accession>
<dbReference type="AlphaFoldDB" id="A0A1G9ETZ9"/>
<sequence>MDNEKIKKDLKSFKYSYIFGMVAILFLMIIRTIHHESSSDLLLIITAKIAAVSWVQSSDYTRKGRITIIIMFLIALGLAIASLLTEYGVY</sequence>
<protein>
    <submittedName>
        <fullName evidence="2">Uncharacterized protein</fullName>
    </submittedName>
</protein>
<feature type="transmembrane region" description="Helical" evidence="1">
    <location>
        <begin position="67"/>
        <end position="85"/>
    </location>
</feature>
<evidence type="ECO:0000313" key="2">
    <source>
        <dbReference type="EMBL" id="SDK79642.1"/>
    </source>
</evidence>
<feature type="transmembrane region" description="Helical" evidence="1">
    <location>
        <begin position="12"/>
        <end position="33"/>
    </location>
</feature>
<dbReference type="STRING" id="426701.SAMN04488098_10677"/>
<reference evidence="3" key="1">
    <citation type="submission" date="2016-10" db="EMBL/GenBank/DDBJ databases">
        <authorList>
            <person name="Varghese N."/>
            <person name="Submissions S."/>
        </authorList>
    </citation>
    <scope>NUCLEOTIDE SEQUENCE [LARGE SCALE GENOMIC DNA]</scope>
    <source>
        <strain evidence="3">DSM 19181</strain>
    </source>
</reference>
<name>A0A1G9ETZ9_9LACT</name>
<dbReference type="EMBL" id="FNFK01000067">
    <property type="protein sequence ID" value="SDK79642.1"/>
    <property type="molecule type" value="Genomic_DNA"/>
</dbReference>
<gene>
    <name evidence="2" type="ORF">SAMN04488098_10677</name>
</gene>
<keyword evidence="1" id="KW-0472">Membrane</keyword>
<organism evidence="2 3">
    <name type="scientific">Alkalibacterium thalassium</name>
    <dbReference type="NCBI Taxonomy" id="426701"/>
    <lineage>
        <taxon>Bacteria</taxon>
        <taxon>Bacillati</taxon>
        <taxon>Bacillota</taxon>
        <taxon>Bacilli</taxon>
        <taxon>Lactobacillales</taxon>
        <taxon>Carnobacteriaceae</taxon>
        <taxon>Alkalibacterium</taxon>
    </lineage>
</organism>